<keyword evidence="1" id="KW-0812">Transmembrane</keyword>
<evidence type="ECO:0000313" key="2">
    <source>
        <dbReference type="EMBL" id="BAO04728.1"/>
    </source>
</evidence>
<sequence length="177" mass="20870">MKKTISFILLSIFIMILIFGSTILSHRSHMVALEERVNAQYSNNKSSYDNMWKKFKEATQITDIQAEKMKDVYKDIITGRYNDTNLLFKAVKEDNPKLDQSTFINLQNEIMSSRNAFNNNQKQMSDIIREYNTYVRKNFITATLLNYQTKDMKDFITTSERTEKAFDSKKDDEIKLK</sequence>
<dbReference type="AlphaFoldDB" id="A0A060N8H0"/>
<reference evidence="2" key="1">
    <citation type="submission" date="2013-10" db="EMBL/GenBank/DDBJ databases">
        <title>Draft genome sequence of Clostridium botulinum type B strain Osaka05.</title>
        <authorList>
            <person name="Sakaguchi Y."/>
            <person name="Hosomi K."/>
            <person name="Uchiyama J."/>
            <person name="Ogura Y."/>
            <person name="Sakaguchi M."/>
            <person name="Kohda T."/>
            <person name="Mukamoto M."/>
            <person name="Misawa N."/>
            <person name="Matsuzaki S."/>
            <person name="Hayashi T."/>
            <person name="Kozaki S."/>
        </authorList>
    </citation>
    <scope>NUCLEOTIDE SEQUENCE</scope>
    <source>
        <strain evidence="2">Osaka05</strain>
    </source>
</reference>
<proteinExistence type="predicted"/>
<dbReference type="RefSeq" id="WP_030031758.1">
    <property type="nucleotide sequence ID" value="NZ_BA000058.1"/>
</dbReference>
<keyword evidence="1" id="KW-1133">Transmembrane helix</keyword>
<dbReference type="Proteomes" id="UP000054164">
    <property type="component" value="Unassembled WGS sequence"/>
</dbReference>
<accession>A0A060N8H0</accession>
<evidence type="ECO:0000256" key="1">
    <source>
        <dbReference type="SAM" id="Phobius"/>
    </source>
</evidence>
<dbReference type="HOGENOM" id="CLU_1502452_0_0_9"/>
<dbReference type="EMBL" id="BA000058">
    <property type="protein sequence ID" value="BAO04728.1"/>
    <property type="molecule type" value="Genomic_DNA"/>
</dbReference>
<feature type="transmembrane region" description="Helical" evidence="1">
    <location>
        <begin position="6"/>
        <end position="24"/>
    </location>
</feature>
<gene>
    <name evidence="2" type="ORF">CBO05P1_009</name>
</gene>
<evidence type="ECO:0008006" key="3">
    <source>
        <dbReference type="Google" id="ProtNLM"/>
    </source>
</evidence>
<protein>
    <recommendedName>
        <fullName evidence="3">LemA family protein</fullName>
    </recommendedName>
</protein>
<keyword evidence="1" id="KW-0472">Membrane</keyword>
<organism evidence="2">
    <name type="scientific">Clostridium botulinum B str. Osaka05</name>
    <dbReference type="NCBI Taxonomy" id="1407017"/>
    <lineage>
        <taxon>Bacteria</taxon>
        <taxon>Bacillati</taxon>
        <taxon>Bacillota</taxon>
        <taxon>Clostridia</taxon>
        <taxon>Eubacteriales</taxon>
        <taxon>Clostridiaceae</taxon>
        <taxon>Clostridium</taxon>
    </lineage>
</organism>
<name>A0A060N8H0_CLOBO</name>